<feature type="non-terminal residue" evidence="1">
    <location>
        <position position="1"/>
    </location>
</feature>
<comment type="caution">
    <text evidence="1">The sequence shown here is derived from an EMBL/GenBank/DDBJ whole genome shotgun (WGS) entry which is preliminary data.</text>
</comment>
<evidence type="ECO:0000313" key="1">
    <source>
        <dbReference type="EMBL" id="CAK0818456.1"/>
    </source>
</evidence>
<proteinExistence type="predicted"/>
<organism evidence="1 2">
    <name type="scientific">Prorocentrum cordatum</name>
    <dbReference type="NCBI Taxonomy" id="2364126"/>
    <lineage>
        <taxon>Eukaryota</taxon>
        <taxon>Sar</taxon>
        <taxon>Alveolata</taxon>
        <taxon>Dinophyceae</taxon>
        <taxon>Prorocentrales</taxon>
        <taxon>Prorocentraceae</taxon>
        <taxon>Prorocentrum</taxon>
    </lineage>
</organism>
<dbReference type="Proteomes" id="UP001189429">
    <property type="component" value="Unassembled WGS sequence"/>
</dbReference>
<sequence length="287" mass="32011">HPDFRRRVFLEYAEQLAAASSDSPLQHLMLFKAAIRAVARRLAADHAALPAAESKEDRLGIVLKLIRSMECGLPGEVSKCLVRYPALREKVPNPCDFSGNLTVRLRELRQHAAELARDHALDELATATVSEEERTRLDESSLDRALRTRKRGARLLHRLAPGRTVGIGAVADDRGNVLTNADDMVGELRSHWQRVFQRKGHDSQLLREWLEEDQRARPPGCGFLALPDDLRLTRRHMRRALRITGNTSPGPDGIPFSVWRSFGDTAVDLLYGAFQGLTAAGATSEME</sequence>
<gene>
    <name evidence="1" type="ORF">PCOR1329_LOCUS20734</name>
</gene>
<protein>
    <submittedName>
        <fullName evidence="1">Uncharacterized protein</fullName>
    </submittedName>
</protein>
<keyword evidence="2" id="KW-1185">Reference proteome</keyword>
<name>A0ABN9RI01_9DINO</name>
<evidence type="ECO:0000313" key="2">
    <source>
        <dbReference type="Proteomes" id="UP001189429"/>
    </source>
</evidence>
<accession>A0ABN9RI01</accession>
<reference evidence="1" key="1">
    <citation type="submission" date="2023-10" db="EMBL/GenBank/DDBJ databases">
        <authorList>
            <person name="Chen Y."/>
            <person name="Shah S."/>
            <person name="Dougan E. K."/>
            <person name="Thang M."/>
            <person name="Chan C."/>
        </authorList>
    </citation>
    <scope>NUCLEOTIDE SEQUENCE [LARGE SCALE GENOMIC DNA]</scope>
</reference>
<dbReference type="EMBL" id="CAUYUJ010006731">
    <property type="protein sequence ID" value="CAK0818456.1"/>
    <property type="molecule type" value="Genomic_DNA"/>
</dbReference>
<feature type="non-terminal residue" evidence="1">
    <location>
        <position position="287"/>
    </location>
</feature>